<dbReference type="Gene3D" id="1.10.10.10">
    <property type="entry name" value="Winged helix-like DNA-binding domain superfamily/Winged helix DNA-binding domain"/>
    <property type="match status" value="1"/>
</dbReference>
<organism evidence="1 2">
    <name type="scientific">Lysinibacillus zambalensis</name>
    <dbReference type="NCBI Taxonomy" id="3160866"/>
    <lineage>
        <taxon>Bacteria</taxon>
        <taxon>Bacillati</taxon>
        <taxon>Bacillota</taxon>
        <taxon>Bacilli</taxon>
        <taxon>Bacillales</taxon>
        <taxon>Bacillaceae</taxon>
        <taxon>Lysinibacillus</taxon>
    </lineage>
</organism>
<accession>A0ABV1MZS1</accession>
<comment type="caution">
    <text evidence="1">The sequence shown here is derived from an EMBL/GenBank/DDBJ whole genome shotgun (WGS) entry which is preliminary data.</text>
</comment>
<proteinExistence type="predicted"/>
<name>A0ABV1MZS1_9BACI</name>
<dbReference type="Proteomes" id="UP001478862">
    <property type="component" value="Unassembled WGS sequence"/>
</dbReference>
<dbReference type="InterPro" id="IPR036388">
    <property type="entry name" value="WH-like_DNA-bd_sf"/>
</dbReference>
<keyword evidence="2" id="KW-1185">Reference proteome</keyword>
<gene>
    <name evidence="1" type="ORF">ABNX05_25770</name>
</gene>
<dbReference type="RefSeq" id="WP_349662290.1">
    <property type="nucleotide sequence ID" value="NZ_JBEGDG010000044.1"/>
</dbReference>
<sequence>MKILPNQYPGQLAQELDCTVQKIRRIVDKLEERDLVKRDKDRTANDRTIYVLTETADGYF</sequence>
<evidence type="ECO:0000313" key="2">
    <source>
        <dbReference type="Proteomes" id="UP001478862"/>
    </source>
</evidence>
<protein>
    <submittedName>
        <fullName evidence="1">MarR family winged helix-turn-helix transcriptional regulator</fullName>
    </submittedName>
</protein>
<dbReference type="InterPro" id="IPR036390">
    <property type="entry name" value="WH_DNA-bd_sf"/>
</dbReference>
<dbReference type="EMBL" id="JBEGDG010000044">
    <property type="protein sequence ID" value="MEQ6358007.1"/>
    <property type="molecule type" value="Genomic_DNA"/>
</dbReference>
<dbReference type="SUPFAM" id="SSF46785">
    <property type="entry name" value="Winged helix' DNA-binding domain"/>
    <property type="match status" value="1"/>
</dbReference>
<evidence type="ECO:0000313" key="1">
    <source>
        <dbReference type="EMBL" id="MEQ6358007.1"/>
    </source>
</evidence>
<reference evidence="1 2" key="1">
    <citation type="submission" date="2024-06" db="EMBL/GenBank/DDBJ databases">
        <title>Lysinibacillus zambalefons sp. nov., a Novel Firmicute Isolated from the Poon Bato Zambales Hyperalkaline Spring.</title>
        <authorList>
            <person name="Aja J.A."/>
            <person name="Lazaro J.E.H."/>
            <person name="Llorin L.D."/>
            <person name="Lim K.R."/>
            <person name="Teodosio J."/>
            <person name="Dalisay D.S."/>
        </authorList>
    </citation>
    <scope>NUCLEOTIDE SEQUENCE [LARGE SCALE GENOMIC DNA]</scope>
    <source>
        <strain evidence="1 2">M3</strain>
    </source>
</reference>